<organism evidence="1 4">
    <name type="scientific">Flavobacterium glycines</name>
    <dbReference type="NCBI Taxonomy" id="551990"/>
    <lineage>
        <taxon>Bacteria</taxon>
        <taxon>Pseudomonadati</taxon>
        <taxon>Bacteroidota</taxon>
        <taxon>Flavobacteriia</taxon>
        <taxon>Flavobacteriales</taxon>
        <taxon>Flavobacteriaceae</taxon>
        <taxon>Flavobacterium</taxon>
    </lineage>
</organism>
<keyword evidence="3" id="KW-1185">Reference proteome</keyword>
<dbReference type="SUPFAM" id="SSF52788">
    <property type="entry name" value="Phosphotyrosine protein phosphatases I"/>
    <property type="match status" value="1"/>
</dbReference>
<accession>A0A511CI93</accession>
<comment type="caution">
    <text evidence="1">The sequence shown here is derived from an EMBL/GenBank/DDBJ whole genome shotgun (WGS) entry which is preliminary data.</text>
</comment>
<dbReference type="InterPro" id="IPR016919">
    <property type="entry name" value="UCP029416_PTP"/>
</dbReference>
<dbReference type="EMBL" id="FNEO01000011">
    <property type="protein sequence ID" value="SDK07373.1"/>
    <property type="molecule type" value="Genomic_DNA"/>
</dbReference>
<proteinExistence type="predicted"/>
<evidence type="ECO:0000313" key="1">
    <source>
        <dbReference type="EMBL" id="GEL12342.1"/>
    </source>
</evidence>
<evidence type="ECO:0000313" key="2">
    <source>
        <dbReference type="EMBL" id="SDK07373.1"/>
    </source>
</evidence>
<evidence type="ECO:0000313" key="4">
    <source>
        <dbReference type="Proteomes" id="UP000321579"/>
    </source>
</evidence>
<dbReference type="Proteomes" id="UP000321579">
    <property type="component" value="Unassembled WGS sequence"/>
</dbReference>
<dbReference type="PIRSF" id="PIRSF029416">
    <property type="entry name" value="UCP029416_PTP"/>
    <property type="match status" value="1"/>
</dbReference>
<dbReference type="Proteomes" id="UP000182367">
    <property type="component" value="Unassembled WGS sequence"/>
</dbReference>
<dbReference type="EMBL" id="BJVF01000011">
    <property type="protein sequence ID" value="GEL12342.1"/>
    <property type="molecule type" value="Genomic_DNA"/>
</dbReference>
<gene>
    <name evidence="1" type="ORF">FGL01_30810</name>
    <name evidence="2" type="ORF">SAMN05192550_3281</name>
</gene>
<sequence length="128" mass="15139">MELHSLPTKVSHNLNKNYHLKNLLFVCSRNKWRSLTAETIYKNSSEFFVKSAGTENSARVKINSKLINWADFIFVMEKLHKEKLLLNFPTETKKRKIIVLEIQDNYKFMDKELIEEIKTSVSSYLQLK</sequence>
<name>A0A511CI93_9FLAO</name>
<dbReference type="Gene3D" id="3.40.50.2300">
    <property type="match status" value="1"/>
</dbReference>
<evidence type="ECO:0000313" key="3">
    <source>
        <dbReference type="Proteomes" id="UP000182367"/>
    </source>
</evidence>
<dbReference type="AlphaFoldDB" id="A0A511CI93"/>
<reference evidence="1 4" key="2">
    <citation type="submission" date="2019-07" db="EMBL/GenBank/DDBJ databases">
        <title>Whole genome shotgun sequence of Flavobacterium glycines NBRC 105008.</title>
        <authorList>
            <person name="Hosoyama A."/>
            <person name="Uohara A."/>
            <person name="Ohji S."/>
            <person name="Ichikawa N."/>
        </authorList>
    </citation>
    <scope>NUCLEOTIDE SEQUENCE [LARGE SCALE GENOMIC DNA]</scope>
    <source>
        <strain evidence="1 4">NBRC 105008</strain>
    </source>
</reference>
<dbReference type="InterPro" id="IPR036196">
    <property type="entry name" value="Ptyr_pPase_sf"/>
</dbReference>
<protein>
    <submittedName>
        <fullName evidence="1 2">Protein tyrosine phosphatase</fullName>
    </submittedName>
</protein>
<reference evidence="2 3" key="1">
    <citation type="submission" date="2016-10" db="EMBL/GenBank/DDBJ databases">
        <authorList>
            <person name="Varghese N."/>
            <person name="Submissions S."/>
        </authorList>
    </citation>
    <scope>NUCLEOTIDE SEQUENCE [LARGE SCALE GENOMIC DNA]</scope>
    <source>
        <strain evidence="2 3">Gm-149</strain>
    </source>
</reference>